<dbReference type="EMBL" id="DS022304">
    <property type="protein sequence ID" value="OAJ40123.1"/>
    <property type="molecule type" value="Genomic_DNA"/>
</dbReference>
<name>A0A177WJ63_BATDL</name>
<feature type="compositionally biased region" description="Polar residues" evidence="1">
    <location>
        <begin position="91"/>
        <end position="100"/>
    </location>
</feature>
<reference evidence="2 3" key="2">
    <citation type="submission" date="2016-05" db="EMBL/GenBank/DDBJ databases">
        <title>Lineage-specific infection strategies underlie the spectrum of fungal disease in amphibians.</title>
        <authorList>
            <person name="Cuomo C.A."/>
            <person name="Farrer R.A."/>
            <person name="James T."/>
            <person name="Longcore J."/>
            <person name="Birren B."/>
        </authorList>
    </citation>
    <scope>NUCLEOTIDE SEQUENCE [LARGE SCALE GENOMIC DNA]</scope>
    <source>
        <strain evidence="2 3">JEL423</strain>
    </source>
</reference>
<feature type="region of interest" description="Disordered" evidence="1">
    <location>
        <begin position="132"/>
        <end position="155"/>
    </location>
</feature>
<evidence type="ECO:0000256" key="1">
    <source>
        <dbReference type="SAM" id="MobiDB-lite"/>
    </source>
</evidence>
<organism evidence="2 3">
    <name type="scientific">Batrachochytrium dendrobatidis (strain JEL423)</name>
    <dbReference type="NCBI Taxonomy" id="403673"/>
    <lineage>
        <taxon>Eukaryota</taxon>
        <taxon>Fungi</taxon>
        <taxon>Fungi incertae sedis</taxon>
        <taxon>Chytridiomycota</taxon>
        <taxon>Chytridiomycota incertae sedis</taxon>
        <taxon>Chytridiomycetes</taxon>
        <taxon>Rhizophydiales</taxon>
        <taxon>Rhizophydiales incertae sedis</taxon>
        <taxon>Batrachochytrium</taxon>
    </lineage>
</organism>
<feature type="region of interest" description="Disordered" evidence="1">
    <location>
        <begin position="168"/>
        <end position="208"/>
    </location>
</feature>
<sequence>MSSRLGYDDRHKGRSSFRDNNDPSCRRDGRQDVDYRSGGDSLYHKSDRPYDRASTYSSDRSRDGDRRRSRSPIGQYRSRRNSDRESHDSGSSRGRFSQHTATDHESTEISGSSFETLAFEIDLTFVRHAPFNVRTPHRPNPNRWPTPPGIHSLQDHQSVYPIDSVSEIRSESRDHAAKPRFRSQDDSAPYPRHHADEDQRSYKYARLH</sequence>
<dbReference type="AlphaFoldDB" id="A0A177WJ63"/>
<feature type="region of interest" description="Disordered" evidence="1">
    <location>
        <begin position="1"/>
        <end position="113"/>
    </location>
</feature>
<dbReference type="VEuPathDB" id="FungiDB:BDEG_23891"/>
<feature type="compositionally biased region" description="Pro residues" evidence="1">
    <location>
        <begin position="138"/>
        <end position="148"/>
    </location>
</feature>
<proteinExistence type="predicted"/>
<feature type="compositionally biased region" description="Basic and acidic residues" evidence="1">
    <location>
        <begin position="80"/>
        <end position="90"/>
    </location>
</feature>
<feature type="compositionally biased region" description="Basic and acidic residues" evidence="1">
    <location>
        <begin position="1"/>
        <end position="51"/>
    </location>
</feature>
<evidence type="ECO:0000313" key="2">
    <source>
        <dbReference type="EMBL" id="OAJ40123.1"/>
    </source>
</evidence>
<dbReference type="Proteomes" id="UP000077115">
    <property type="component" value="Unassembled WGS sequence"/>
</dbReference>
<accession>A0A177WJ63</accession>
<reference evidence="2 3" key="1">
    <citation type="submission" date="2006-10" db="EMBL/GenBank/DDBJ databases">
        <title>The Genome Sequence of Batrachochytrium dendrobatidis JEL423.</title>
        <authorList>
            <consortium name="The Broad Institute Genome Sequencing Platform"/>
            <person name="Birren B."/>
            <person name="Lander E."/>
            <person name="Galagan J."/>
            <person name="Cuomo C."/>
            <person name="Devon K."/>
            <person name="Jaffe D."/>
            <person name="Butler J."/>
            <person name="Alvarez P."/>
            <person name="Gnerre S."/>
            <person name="Grabherr M."/>
            <person name="Kleber M."/>
            <person name="Mauceli E."/>
            <person name="Brockman W."/>
            <person name="Young S."/>
            <person name="LaButti K."/>
            <person name="Sykes S."/>
            <person name="DeCaprio D."/>
            <person name="Crawford M."/>
            <person name="Koehrsen M."/>
            <person name="Engels R."/>
            <person name="Montgomery P."/>
            <person name="Pearson M."/>
            <person name="Howarth C."/>
            <person name="Larson L."/>
            <person name="White J."/>
            <person name="O'Leary S."/>
            <person name="Kodira C."/>
            <person name="Zeng Q."/>
            <person name="Yandava C."/>
            <person name="Alvarado L."/>
            <person name="Longcore J."/>
            <person name="James T."/>
        </authorList>
    </citation>
    <scope>NUCLEOTIDE SEQUENCE [LARGE SCALE GENOMIC DNA]</scope>
    <source>
        <strain evidence="2 3">JEL423</strain>
    </source>
</reference>
<evidence type="ECO:0000313" key="3">
    <source>
        <dbReference type="Proteomes" id="UP000077115"/>
    </source>
</evidence>
<gene>
    <name evidence="2" type="ORF">BDEG_23891</name>
</gene>
<protein>
    <submittedName>
        <fullName evidence="2">Uncharacterized protein</fullName>
    </submittedName>
</protein>
<feature type="compositionally biased region" description="Basic and acidic residues" evidence="1">
    <location>
        <begin position="168"/>
        <end position="185"/>
    </location>
</feature>